<dbReference type="OrthoDB" id="3048530at2759"/>
<feature type="region of interest" description="Disordered" evidence="1">
    <location>
        <begin position="1"/>
        <end position="50"/>
    </location>
</feature>
<dbReference type="EMBL" id="JAACJN010000087">
    <property type="protein sequence ID" value="KAF5376847.1"/>
    <property type="molecule type" value="Genomic_DNA"/>
</dbReference>
<accession>A0A8H5H528</accession>
<dbReference type="SUPFAM" id="SSF50630">
    <property type="entry name" value="Acid proteases"/>
    <property type="match status" value="1"/>
</dbReference>
<feature type="compositionally biased region" description="Basic and acidic residues" evidence="1">
    <location>
        <begin position="135"/>
        <end position="145"/>
    </location>
</feature>
<feature type="compositionally biased region" description="Basic and acidic residues" evidence="1">
    <location>
        <begin position="470"/>
        <end position="482"/>
    </location>
</feature>
<protein>
    <submittedName>
        <fullName evidence="2">Uncharacterized protein</fullName>
    </submittedName>
</protein>
<feature type="region of interest" description="Disordered" evidence="1">
    <location>
        <begin position="62"/>
        <end position="172"/>
    </location>
</feature>
<dbReference type="AlphaFoldDB" id="A0A8H5H528"/>
<feature type="compositionally biased region" description="Polar residues" evidence="1">
    <location>
        <begin position="146"/>
        <end position="161"/>
    </location>
</feature>
<feature type="region of interest" description="Disordered" evidence="1">
    <location>
        <begin position="465"/>
        <end position="489"/>
    </location>
</feature>
<gene>
    <name evidence="2" type="ORF">D9757_008910</name>
</gene>
<keyword evidence="3" id="KW-1185">Reference proteome</keyword>
<proteinExistence type="predicted"/>
<feature type="compositionally biased region" description="Basic and acidic residues" evidence="1">
    <location>
        <begin position="91"/>
        <end position="101"/>
    </location>
</feature>
<organism evidence="2 3">
    <name type="scientific">Collybiopsis confluens</name>
    <dbReference type="NCBI Taxonomy" id="2823264"/>
    <lineage>
        <taxon>Eukaryota</taxon>
        <taxon>Fungi</taxon>
        <taxon>Dikarya</taxon>
        <taxon>Basidiomycota</taxon>
        <taxon>Agaricomycotina</taxon>
        <taxon>Agaricomycetes</taxon>
        <taxon>Agaricomycetidae</taxon>
        <taxon>Agaricales</taxon>
        <taxon>Marasmiineae</taxon>
        <taxon>Omphalotaceae</taxon>
        <taxon>Collybiopsis</taxon>
    </lineage>
</organism>
<reference evidence="2 3" key="1">
    <citation type="journal article" date="2020" name="ISME J.">
        <title>Uncovering the hidden diversity of litter-decomposition mechanisms in mushroom-forming fungi.</title>
        <authorList>
            <person name="Floudas D."/>
            <person name="Bentzer J."/>
            <person name="Ahren D."/>
            <person name="Johansson T."/>
            <person name="Persson P."/>
            <person name="Tunlid A."/>
        </authorList>
    </citation>
    <scope>NUCLEOTIDE SEQUENCE [LARGE SCALE GENOMIC DNA]</scope>
    <source>
        <strain evidence="2 3">CBS 406.79</strain>
    </source>
</reference>
<comment type="caution">
    <text evidence="2">The sequence shown here is derived from an EMBL/GenBank/DDBJ whole genome shotgun (WGS) entry which is preliminary data.</text>
</comment>
<evidence type="ECO:0000313" key="2">
    <source>
        <dbReference type="EMBL" id="KAF5376847.1"/>
    </source>
</evidence>
<feature type="compositionally biased region" description="Basic and acidic residues" evidence="1">
    <location>
        <begin position="162"/>
        <end position="172"/>
    </location>
</feature>
<dbReference type="Gene3D" id="2.40.70.10">
    <property type="entry name" value="Acid Proteases"/>
    <property type="match status" value="1"/>
</dbReference>
<dbReference type="InterPro" id="IPR021109">
    <property type="entry name" value="Peptidase_aspartic_dom_sf"/>
</dbReference>
<evidence type="ECO:0000313" key="3">
    <source>
        <dbReference type="Proteomes" id="UP000518752"/>
    </source>
</evidence>
<evidence type="ECO:0000256" key="1">
    <source>
        <dbReference type="SAM" id="MobiDB-lite"/>
    </source>
</evidence>
<dbReference type="CDD" id="cd00303">
    <property type="entry name" value="retropepsin_like"/>
    <property type="match status" value="1"/>
</dbReference>
<dbReference type="Proteomes" id="UP000518752">
    <property type="component" value="Unassembled WGS sequence"/>
</dbReference>
<name>A0A8H5H528_9AGAR</name>
<sequence>MKEPRPGRGIYQIGRNYTSSFVQAPESPFSKNPNKTNNDRRGPPPGPLKSAFKKKVAFDGVLMPPRDRFDGIPNRNFRRTRDTSTEIESEPAEKVRTEIVSKEQPSAGYGDIRPSPATAKRPFDDVRPITFRPQPETDVRNRRSEVPNSHTLDQSHPSTMSNEREKSKQPSYRVRNELFKDGLAEEVATKVLEGTVQLSIEEMLGISSLVKKILERKLKNRRVEPKRGKSAYVAVLADNGETQIPEMPTGVLMRGNYIDIDDLALAPEIMFEYLSEERDRMPAGSWVQKDVVECFHNDLPIDDERRDMIVVAGNSKGLRSIAARINHRNEIVEGILDSGSQIVSIDRLVATQLGLTWDPNVTLQMQDSHGGLGRTEGLARNVPFTFGDLTIYLQLHVQNRAPYMLLMGRPFDALTESNVKTFANGDTELTITCPNSKRQCVVPTFARGKLANVMKVDTSRYEVPNYKKLPTPEEPSKAEPDGNFRTSKI</sequence>